<dbReference type="InterPro" id="IPR005302">
    <property type="entry name" value="MoCF_Sase_C"/>
</dbReference>
<dbReference type="PANTHER" id="PTHR14237">
    <property type="entry name" value="MOLYBDOPTERIN COFACTOR SULFURASE MOSC"/>
    <property type="match status" value="1"/>
</dbReference>
<dbReference type="GO" id="GO:0030151">
    <property type="term" value="F:molybdenum ion binding"/>
    <property type="evidence" value="ECO:0007669"/>
    <property type="project" value="InterPro"/>
</dbReference>
<feature type="domain" description="MOSC" evidence="1">
    <location>
        <begin position="123"/>
        <end position="265"/>
    </location>
</feature>
<dbReference type="OrthoDB" id="581532at2"/>
<dbReference type="Pfam" id="PF03476">
    <property type="entry name" value="MOSC_N"/>
    <property type="match status" value="1"/>
</dbReference>
<evidence type="ECO:0000259" key="1">
    <source>
        <dbReference type="PROSITE" id="PS51340"/>
    </source>
</evidence>
<dbReference type="SUPFAM" id="SSF141673">
    <property type="entry name" value="MOSC N-terminal domain-like"/>
    <property type="match status" value="1"/>
</dbReference>
<dbReference type="Pfam" id="PF03473">
    <property type="entry name" value="MOSC"/>
    <property type="match status" value="1"/>
</dbReference>
<dbReference type="Proteomes" id="UP000298049">
    <property type="component" value="Chromosome"/>
</dbReference>
<dbReference type="AlphaFoldDB" id="A0A4P7XGP4"/>
<evidence type="ECO:0000313" key="3">
    <source>
        <dbReference type="Proteomes" id="UP000298049"/>
    </source>
</evidence>
<dbReference type="EMBL" id="CP031093">
    <property type="protein sequence ID" value="QCF25885.1"/>
    <property type="molecule type" value="Genomic_DNA"/>
</dbReference>
<evidence type="ECO:0000313" key="2">
    <source>
        <dbReference type="EMBL" id="QCF25885.1"/>
    </source>
</evidence>
<dbReference type="PANTHER" id="PTHR14237:SF19">
    <property type="entry name" value="MITOCHONDRIAL AMIDOXIME REDUCING COMPONENT 1"/>
    <property type="match status" value="1"/>
</dbReference>
<gene>
    <name evidence="2" type="ORF">soil367_08125</name>
</gene>
<dbReference type="InterPro" id="IPR005303">
    <property type="entry name" value="MOCOS_middle"/>
</dbReference>
<dbReference type="GO" id="GO:0003824">
    <property type="term" value="F:catalytic activity"/>
    <property type="evidence" value="ECO:0007669"/>
    <property type="project" value="InterPro"/>
</dbReference>
<dbReference type="InterPro" id="IPR011037">
    <property type="entry name" value="Pyrv_Knase-like_insert_dom_sf"/>
</dbReference>
<name>A0A4P7XGP4_9ALTE</name>
<dbReference type="KEGG" id="hmi:soil367_08125"/>
<organism evidence="2 3">
    <name type="scientific">Hydrocarboniclastica marina</name>
    <dbReference type="NCBI Taxonomy" id="2259620"/>
    <lineage>
        <taxon>Bacteria</taxon>
        <taxon>Pseudomonadati</taxon>
        <taxon>Pseudomonadota</taxon>
        <taxon>Gammaproteobacteria</taxon>
        <taxon>Alteromonadales</taxon>
        <taxon>Alteromonadaceae</taxon>
        <taxon>Hydrocarboniclastica</taxon>
    </lineage>
</organism>
<protein>
    <submittedName>
        <fullName evidence="2">MOSC domain-containing protein</fullName>
    </submittedName>
</protein>
<dbReference type="PROSITE" id="PS51340">
    <property type="entry name" value="MOSC"/>
    <property type="match status" value="1"/>
</dbReference>
<dbReference type="RefSeq" id="WP_136548613.1">
    <property type="nucleotide sequence ID" value="NZ_CP031093.1"/>
</dbReference>
<sequence length="270" mass="29847">MANLQISGLYRYPVKSLAGIAVDEICLDDFGPAHDRRWMVVDKEGVFVTQRTEPRLALIRPNQTSAGLVSLQIPDTESVALTASGELQSVSVWGDRVTGLRAANGASDLLSRWLGREVYLVYMPESSVRPVDPDYVAGDRRVGFADGFPFLIVNEASLAQVNEWSGQAWEILRFRPGLVIRGAEPFAEDQWQWLRVGDAVLECVKPCSRCIVTTIDPATGEPHPEREPLRTLGRHRRTSSGVIFGQNAVHWRGARISVGEQVEILDGCPL</sequence>
<reference evidence="2 3" key="1">
    <citation type="submission" date="2018-07" db="EMBL/GenBank/DDBJ databases">
        <title>Marsedoiliclastica nanhaica gen. nov. sp. nov., a novel marine hydrocarbonoclastic bacterium isolated from an in-situ enriched hydrocarbon-degrading consortium in deep-sea sediment.</title>
        <authorList>
            <person name="Dong C."/>
            <person name="Ma T."/>
            <person name="Liu R."/>
            <person name="Shao Z."/>
        </authorList>
    </citation>
    <scope>NUCLEOTIDE SEQUENCE [LARGE SCALE GENOMIC DNA]</scope>
    <source>
        <strain evidence="3">soil36-7</strain>
    </source>
</reference>
<dbReference type="SUPFAM" id="SSF50800">
    <property type="entry name" value="PK beta-barrel domain-like"/>
    <property type="match status" value="1"/>
</dbReference>
<proteinExistence type="predicted"/>
<accession>A0A4P7XGP4</accession>
<keyword evidence="3" id="KW-1185">Reference proteome</keyword>
<dbReference type="GO" id="GO:0030170">
    <property type="term" value="F:pyridoxal phosphate binding"/>
    <property type="evidence" value="ECO:0007669"/>
    <property type="project" value="InterPro"/>
</dbReference>